<accession>A0A8H7QIP7</accession>
<proteinExistence type="predicted"/>
<dbReference type="OrthoDB" id="2273311at2759"/>
<evidence type="ECO:0000313" key="2">
    <source>
        <dbReference type="Proteomes" id="UP000650833"/>
    </source>
</evidence>
<dbReference type="Proteomes" id="UP000650833">
    <property type="component" value="Unassembled WGS sequence"/>
</dbReference>
<sequence>MLPTIPLKWLISDLLRLSSRNNNCLSLYVKKNSKRPLLLQTIKDALRKKLLGWLPTVQPKINSPLVVTPGLLPASWGPYPVSYATIWLPKFSVWTIPSGRQKKVPVSLVPLGLLRRSRKSAPPLLLWPHPPLVHIRSYLLYLCGVHWKKIWSLNISGENLQCWWRLLHNSIATNFFSHLLDRTVPPICSFCSDYEDRYHFVVGCPFKAFLWLSLVQHFQLSSVFPSIIDIWLCLTFEPCRPLPEEDYCIFLCQVFSTIWTYHCQCTLGSTASVGFLPIIYVKYQLNSILNLTSKWN</sequence>
<dbReference type="AlphaFoldDB" id="A0A8H7QIP7"/>
<reference evidence="1" key="1">
    <citation type="submission" date="2020-12" db="EMBL/GenBank/DDBJ databases">
        <title>Metabolic potential, ecology and presence of endohyphal bacteria is reflected in genomic diversity of Mucoromycotina.</title>
        <authorList>
            <person name="Muszewska A."/>
            <person name="Okrasinska A."/>
            <person name="Steczkiewicz K."/>
            <person name="Drgas O."/>
            <person name="Orlowska M."/>
            <person name="Perlinska-Lenart U."/>
            <person name="Aleksandrzak-Piekarczyk T."/>
            <person name="Szatraj K."/>
            <person name="Zielenkiewicz U."/>
            <person name="Pilsyk S."/>
            <person name="Malc E."/>
            <person name="Mieczkowski P."/>
            <person name="Kruszewska J.S."/>
            <person name="Biernat P."/>
            <person name="Pawlowska J."/>
        </authorList>
    </citation>
    <scope>NUCLEOTIDE SEQUENCE</scope>
    <source>
        <strain evidence="1">CBS 226.32</strain>
    </source>
</reference>
<dbReference type="EMBL" id="JAEPRC010000653">
    <property type="protein sequence ID" value="KAG2193397.1"/>
    <property type="molecule type" value="Genomic_DNA"/>
</dbReference>
<evidence type="ECO:0008006" key="3">
    <source>
        <dbReference type="Google" id="ProtNLM"/>
    </source>
</evidence>
<keyword evidence="2" id="KW-1185">Reference proteome</keyword>
<gene>
    <name evidence="1" type="ORF">INT46_002565</name>
</gene>
<evidence type="ECO:0000313" key="1">
    <source>
        <dbReference type="EMBL" id="KAG2193397.1"/>
    </source>
</evidence>
<organism evidence="1 2">
    <name type="scientific">Mucor plumbeus</name>
    <dbReference type="NCBI Taxonomy" id="97098"/>
    <lineage>
        <taxon>Eukaryota</taxon>
        <taxon>Fungi</taxon>
        <taxon>Fungi incertae sedis</taxon>
        <taxon>Mucoromycota</taxon>
        <taxon>Mucoromycotina</taxon>
        <taxon>Mucoromycetes</taxon>
        <taxon>Mucorales</taxon>
        <taxon>Mucorineae</taxon>
        <taxon>Mucoraceae</taxon>
        <taxon>Mucor</taxon>
    </lineage>
</organism>
<protein>
    <recommendedName>
        <fullName evidence="3">Reverse transcriptase zinc-binding domain-containing protein</fullName>
    </recommendedName>
</protein>
<comment type="caution">
    <text evidence="1">The sequence shown here is derived from an EMBL/GenBank/DDBJ whole genome shotgun (WGS) entry which is preliminary data.</text>
</comment>
<name>A0A8H7QIP7_9FUNG</name>